<dbReference type="Proteomes" id="UP000830434">
    <property type="component" value="Chromosome"/>
</dbReference>
<keyword evidence="6 7" id="KW-0472">Membrane</keyword>
<dbReference type="RefSeq" id="WP_248655747.1">
    <property type="nucleotide sequence ID" value="NZ_CP096658.1"/>
</dbReference>
<feature type="transmembrane region" description="Helical" evidence="7">
    <location>
        <begin position="194"/>
        <end position="212"/>
    </location>
</feature>
<evidence type="ECO:0000256" key="5">
    <source>
        <dbReference type="ARBA" id="ARBA00022989"/>
    </source>
</evidence>
<dbReference type="GO" id="GO:0055085">
    <property type="term" value="P:transmembrane transport"/>
    <property type="evidence" value="ECO:0007669"/>
    <property type="project" value="InterPro"/>
</dbReference>
<dbReference type="InterPro" id="IPR004776">
    <property type="entry name" value="Mem_transp_PIN-like"/>
</dbReference>
<name>A0A8U0IMB2_9EURY</name>
<evidence type="ECO:0000313" key="9">
    <source>
        <dbReference type="Proteomes" id="UP000830434"/>
    </source>
</evidence>
<proteinExistence type="predicted"/>
<organism evidence="8 9">
    <name type="scientific">Halorussus gelatinilyticus</name>
    <dbReference type="NCBI Taxonomy" id="2937524"/>
    <lineage>
        <taxon>Archaea</taxon>
        <taxon>Methanobacteriati</taxon>
        <taxon>Methanobacteriota</taxon>
        <taxon>Stenosarchaea group</taxon>
        <taxon>Halobacteria</taxon>
        <taxon>Halobacteriales</taxon>
        <taxon>Haladaptataceae</taxon>
        <taxon>Halorussus</taxon>
    </lineage>
</organism>
<keyword evidence="2" id="KW-0813">Transport</keyword>
<evidence type="ECO:0000256" key="6">
    <source>
        <dbReference type="ARBA" id="ARBA00023136"/>
    </source>
</evidence>
<dbReference type="Pfam" id="PF03547">
    <property type="entry name" value="Mem_trans"/>
    <property type="match status" value="2"/>
</dbReference>
<comment type="subcellular location">
    <subcellularLocation>
        <location evidence="1">Membrane</location>
        <topology evidence="1">Multi-pass membrane protein</topology>
    </subcellularLocation>
</comment>
<gene>
    <name evidence="8" type="ORF">M0R88_04375</name>
</gene>
<feature type="transmembrane region" description="Helical" evidence="7">
    <location>
        <begin position="256"/>
        <end position="276"/>
    </location>
</feature>
<keyword evidence="4 7" id="KW-0812">Transmembrane</keyword>
<dbReference type="PANTHER" id="PTHR36838">
    <property type="entry name" value="AUXIN EFFLUX CARRIER FAMILY PROTEIN"/>
    <property type="match status" value="1"/>
</dbReference>
<evidence type="ECO:0000256" key="1">
    <source>
        <dbReference type="ARBA" id="ARBA00004141"/>
    </source>
</evidence>
<dbReference type="GO" id="GO:0016020">
    <property type="term" value="C:membrane"/>
    <property type="evidence" value="ECO:0007669"/>
    <property type="project" value="UniProtKB-SubCell"/>
</dbReference>
<evidence type="ECO:0000256" key="2">
    <source>
        <dbReference type="ARBA" id="ARBA00022448"/>
    </source>
</evidence>
<dbReference type="KEGG" id="haxz:M0R88_04375"/>
<evidence type="ECO:0000313" key="8">
    <source>
        <dbReference type="EMBL" id="UPW01344.1"/>
    </source>
</evidence>
<reference evidence="8" key="1">
    <citation type="submission" date="2022-04" db="EMBL/GenBank/DDBJ databases">
        <title>Diverse halophilic archaea isolated from saline environments.</title>
        <authorList>
            <person name="Cui H.-L."/>
        </authorList>
    </citation>
    <scope>NUCLEOTIDE SEQUENCE</scope>
    <source>
        <strain evidence="8">XZYJT40</strain>
    </source>
</reference>
<keyword evidence="3" id="KW-1003">Cell membrane</keyword>
<evidence type="ECO:0000256" key="3">
    <source>
        <dbReference type="ARBA" id="ARBA00022475"/>
    </source>
</evidence>
<feature type="transmembrane region" description="Helical" evidence="7">
    <location>
        <begin position="288"/>
        <end position="311"/>
    </location>
</feature>
<feature type="transmembrane region" description="Helical" evidence="7">
    <location>
        <begin position="96"/>
        <end position="119"/>
    </location>
</feature>
<dbReference type="AlphaFoldDB" id="A0A8U0IMB2"/>
<evidence type="ECO:0000256" key="7">
    <source>
        <dbReference type="SAM" id="Phobius"/>
    </source>
</evidence>
<keyword evidence="9" id="KW-1185">Reference proteome</keyword>
<feature type="transmembrane region" description="Helical" evidence="7">
    <location>
        <begin position="65"/>
        <end position="84"/>
    </location>
</feature>
<feature type="transmembrane region" description="Helical" evidence="7">
    <location>
        <begin position="34"/>
        <end position="53"/>
    </location>
</feature>
<accession>A0A8U0IMB2</accession>
<dbReference type="EMBL" id="CP096658">
    <property type="protein sequence ID" value="UPW01344.1"/>
    <property type="molecule type" value="Genomic_DNA"/>
</dbReference>
<protein>
    <submittedName>
        <fullName evidence="8">AEC family transporter</fullName>
    </submittedName>
</protein>
<dbReference type="PANTHER" id="PTHR36838:SF1">
    <property type="entry name" value="SLR1864 PROTEIN"/>
    <property type="match status" value="1"/>
</dbReference>
<feature type="transmembrane region" description="Helical" evidence="7">
    <location>
        <begin position="232"/>
        <end position="249"/>
    </location>
</feature>
<evidence type="ECO:0000256" key="4">
    <source>
        <dbReference type="ARBA" id="ARBA00022692"/>
    </source>
</evidence>
<keyword evidence="5 7" id="KW-1133">Transmembrane helix</keyword>
<feature type="transmembrane region" description="Helical" evidence="7">
    <location>
        <begin position="126"/>
        <end position="145"/>
    </location>
</feature>
<sequence length="317" mass="32126">MSLVSALGTAILPVLSVAAVGFLLGKVREIDVDALGTVTIYVLTPALIFHSLATSEISGGLAAKLILAVAVFTMAMVVLAELVGRTLGESEPALGALVLSSSFPNAGNYGIPLSAFAFGAVGRSTAVLFIAGQSILMYTVGVYLASRGQGTDLRGAAREVFRLPLVYAVAAAWLARWLGVVPAGDTAAMETLRLVGDASIPVMLLMLGIQLANTKHGAAISRVGVSNGLKLVVAPVVGVGVALLLGLGTNPQVARVFVLECAMPAAVTPLILTIEYDSGGEGLTGPEYVSTAIFASTVASVVTLTGLIALLQAGAVI</sequence>
<feature type="transmembrane region" description="Helical" evidence="7">
    <location>
        <begin position="165"/>
        <end position="182"/>
    </location>
</feature>
<dbReference type="GeneID" id="72189064"/>